<evidence type="ECO:0000313" key="1">
    <source>
        <dbReference type="EMBL" id="MFC5660409.1"/>
    </source>
</evidence>
<protein>
    <submittedName>
        <fullName evidence="1">CopY family transcriptional regulator</fullName>
    </submittedName>
</protein>
<keyword evidence="2" id="KW-1185">Reference proteome</keyword>
<reference evidence="2" key="1">
    <citation type="journal article" date="2019" name="Int. J. Syst. Evol. Microbiol.">
        <title>The Global Catalogue of Microorganisms (GCM) 10K type strain sequencing project: providing services to taxonomists for standard genome sequencing and annotation.</title>
        <authorList>
            <consortium name="The Broad Institute Genomics Platform"/>
            <consortium name="The Broad Institute Genome Sequencing Center for Infectious Disease"/>
            <person name="Wu L."/>
            <person name="Ma J."/>
        </authorList>
    </citation>
    <scope>NUCLEOTIDE SEQUENCE [LARGE SCALE GENOMIC DNA]</scope>
    <source>
        <strain evidence="2">KCTC 5701</strain>
    </source>
</reference>
<sequence length="103" mass="10973">MAGTGSRGSRRRGAGELESEVLAVLWATDHPLTPAEIRQSIGGRRGAYRPARNAAELTAQATHEALGRGPDPFAALRHFVTGLSAEEERVPRKLLDGDYGVAP</sequence>
<comment type="caution">
    <text evidence="1">The sequence shown here is derived from an EMBL/GenBank/DDBJ whole genome shotgun (WGS) entry which is preliminary data.</text>
</comment>
<organism evidence="1 2">
    <name type="scientific">Streptomyces nogalater</name>
    <dbReference type="NCBI Taxonomy" id="38314"/>
    <lineage>
        <taxon>Bacteria</taxon>
        <taxon>Bacillati</taxon>
        <taxon>Actinomycetota</taxon>
        <taxon>Actinomycetes</taxon>
        <taxon>Kitasatosporales</taxon>
        <taxon>Streptomycetaceae</taxon>
        <taxon>Streptomyces</taxon>
    </lineage>
</organism>
<dbReference type="RefSeq" id="WP_344348898.1">
    <property type="nucleotide sequence ID" value="NZ_BAAASM010000020.1"/>
</dbReference>
<proteinExistence type="predicted"/>
<gene>
    <name evidence="1" type="ORF">ACFP3J_33700</name>
</gene>
<dbReference type="EMBL" id="JBHSOE010000096">
    <property type="protein sequence ID" value="MFC5660409.1"/>
    <property type="molecule type" value="Genomic_DNA"/>
</dbReference>
<name>A0ABW0WU86_STRNO</name>
<accession>A0ABW0WU86</accession>
<dbReference type="Proteomes" id="UP001596065">
    <property type="component" value="Unassembled WGS sequence"/>
</dbReference>
<evidence type="ECO:0000313" key="2">
    <source>
        <dbReference type="Proteomes" id="UP001596065"/>
    </source>
</evidence>